<dbReference type="KEGG" id="bha:BH0190"/>
<dbReference type="PANTHER" id="PTHR37324">
    <property type="entry name" value="PTS SYSTEM GALACTITOL-SPECIFIC EIIC COMPONENT"/>
    <property type="match status" value="1"/>
</dbReference>
<keyword evidence="7 9" id="KW-1133">Transmembrane helix</keyword>
<evidence type="ECO:0000256" key="5">
    <source>
        <dbReference type="ARBA" id="ARBA00022683"/>
    </source>
</evidence>
<dbReference type="Proteomes" id="UP000001258">
    <property type="component" value="Chromosome"/>
</dbReference>
<accession>Q7AK16</accession>
<dbReference type="EMBL" id="BA000004">
    <property type="protein sequence ID" value="BAB03909.1"/>
    <property type="molecule type" value="Genomic_DNA"/>
</dbReference>
<keyword evidence="8 9" id="KW-0472">Membrane</keyword>
<gene>
    <name evidence="11" type="primary">gatC</name>
</gene>
<keyword evidence="12" id="KW-1185">Reference proteome</keyword>
<dbReference type="PIRSF" id="PIRSF006304">
    <property type="entry name" value="GatC"/>
    <property type="match status" value="1"/>
</dbReference>
<name>Q7AK16_HALH5</name>
<evidence type="ECO:0000313" key="11">
    <source>
        <dbReference type="EMBL" id="BAB03909.1"/>
    </source>
</evidence>
<dbReference type="InterPro" id="IPR013853">
    <property type="entry name" value="EIIC-GAT"/>
</dbReference>
<keyword evidence="6 9" id="KW-0812">Transmembrane</keyword>
<evidence type="ECO:0000259" key="10">
    <source>
        <dbReference type="PROSITE" id="PS51104"/>
    </source>
</evidence>
<evidence type="ECO:0000256" key="1">
    <source>
        <dbReference type="ARBA" id="ARBA00004651"/>
    </source>
</evidence>
<dbReference type="InterPro" id="IPR004703">
    <property type="entry name" value="PTS_sugar-sp_permease"/>
</dbReference>
<feature type="transmembrane region" description="Helical" evidence="9">
    <location>
        <begin position="43"/>
        <end position="64"/>
    </location>
</feature>
<comment type="subcellular location">
    <subcellularLocation>
        <location evidence="1">Cell membrane</location>
        <topology evidence="1">Multi-pass membrane protein</topology>
    </subcellularLocation>
</comment>
<feature type="transmembrane region" description="Helical" evidence="9">
    <location>
        <begin position="329"/>
        <end position="347"/>
    </location>
</feature>
<organism evidence="11 12">
    <name type="scientific">Halalkalibacterium halodurans (strain ATCC BAA-125 / DSM 18197 / FERM 7344 / JCM 9153 / C-125)</name>
    <name type="common">Bacillus halodurans</name>
    <dbReference type="NCBI Taxonomy" id="272558"/>
    <lineage>
        <taxon>Bacteria</taxon>
        <taxon>Bacillati</taxon>
        <taxon>Bacillota</taxon>
        <taxon>Bacilli</taxon>
        <taxon>Bacillales</taxon>
        <taxon>Bacillaceae</taxon>
        <taxon>Halalkalibacterium (ex Joshi et al. 2022)</taxon>
    </lineage>
</organism>
<feature type="transmembrane region" description="Helical" evidence="9">
    <location>
        <begin position="219"/>
        <end position="241"/>
    </location>
</feature>
<dbReference type="eggNOG" id="COG3775">
    <property type="taxonomic scope" value="Bacteria"/>
</dbReference>
<evidence type="ECO:0000256" key="7">
    <source>
        <dbReference type="ARBA" id="ARBA00022989"/>
    </source>
</evidence>
<dbReference type="AlphaFoldDB" id="Q7AK16"/>
<dbReference type="InterPro" id="IPR013014">
    <property type="entry name" value="PTS_EIIC_2"/>
</dbReference>
<reference evidence="11 12" key="1">
    <citation type="journal article" date="2000" name="Nucleic Acids Res.">
        <title>Complete genome sequence of the alkaliphilic bacterium Bacillus halodurans and genomic sequence comparison with Bacillus subtilis.</title>
        <authorList>
            <person name="Takami H."/>
            <person name="Nakasone K."/>
            <person name="Takaki Y."/>
            <person name="Maeno G."/>
            <person name="Sasaki R."/>
            <person name="Masui N."/>
            <person name="Fuji F."/>
            <person name="Hirama C."/>
            <person name="Nakamura Y."/>
            <person name="Ogasawara N."/>
            <person name="Kuhara S."/>
            <person name="Horikoshi K."/>
        </authorList>
    </citation>
    <scope>NUCLEOTIDE SEQUENCE [LARGE SCALE GENOMIC DNA]</scope>
    <source>
        <strain evidence="12">ATCC BAA-125 / DSM 18197 / FERM 7344 / JCM 9153 / C-125</strain>
    </source>
</reference>
<dbReference type="HOGENOM" id="CLU_040393_0_0_9"/>
<feature type="domain" description="PTS EIIC type-2" evidence="10">
    <location>
        <begin position="8"/>
        <end position="419"/>
    </location>
</feature>
<dbReference type="PROSITE" id="PS51104">
    <property type="entry name" value="PTS_EIIC_TYPE_2"/>
    <property type="match status" value="1"/>
</dbReference>
<evidence type="ECO:0000256" key="4">
    <source>
        <dbReference type="ARBA" id="ARBA00022597"/>
    </source>
</evidence>
<proteinExistence type="predicted"/>
<dbReference type="PANTHER" id="PTHR37324:SF2">
    <property type="entry name" value="PTS SYSTEM GALACTITOL-SPECIFIC EIIC COMPONENT"/>
    <property type="match status" value="1"/>
</dbReference>
<dbReference type="NCBIfam" id="TIGR00827">
    <property type="entry name" value="EIIC-GAT"/>
    <property type="match status" value="1"/>
</dbReference>
<feature type="transmembrane region" description="Helical" evidence="9">
    <location>
        <begin position="179"/>
        <end position="199"/>
    </location>
</feature>
<dbReference type="PIR" id="F83673">
    <property type="entry name" value="F83673"/>
</dbReference>
<dbReference type="GO" id="GO:0015577">
    <property type="term" value="F:galactitol transmembrane transporter activity"/>
    <property type="evidence" value="ECO:0007669"/>
    <property type="project" value="InterPro"/>
</dbReference>
<dbReference type="STRING" id="272558.gene:10726030"/>
<evidence type="ECO:0000256" key="2">
    <source>
        <dbReference type="ARBA" id="ARBA00022448"/>
    </source>
</evidence>
<dbReference type="GO" id="GO:0009401">
    <property type="term" value="P:phosphoenolpyruvate-dependent sugar phosphotransferase system"/>
    <property type="evidence" value="ECO:0007669"/>
    <property type="project" value="UniProtKB-KW"/>
</dbReference>
<sequence>METAVSYIQGFLDLGATVILPVAIFLLGLAFGQKPGKAFRSGLTIGIAFVGIFLVVDLLVLNLGPAAQGMVDRLGVDLNVIDVGWPATSSIAWASVVAAFIIPLGLIVNVIMLVTKTTKTMNVDIWNFWHYTFMAAVVYTVSDSIIQALIAAVMFQIVALKVADWTAPMVSEFYELPGVSIATGSTISYAPGIWLVKGIQKIPGIKHWNADPDTIQRRFGIFGESIFIGLILGAAIGLLAGYNVGEVIEIGMAMAAVMVLMPRMVKILMEGLMPVSESAREWLNKRFGDREIHIGLDAAVLLGHPSVISTALILVPLTVLLAVILPGNALLPFGDLATIPFIVAFIVGAARGNIIHSVLAGAIMIALSLYMATDIAPVFTKMAENSNFNMPEGSALISSIDQGGNLVNWIIWKLFALFN</sequence>
<keyword evidence="4" id="KW-0762">Sugar transport</keyword>
<evidence type="ECO:0000313" key="12">
    <source>
        <dbReference type="Proteomes" id="UP000001258"/>
    </source>
</evidence>
<keyword evidence="5" id="KW-0598">Phosphotransferase system</keyword>
<evidence type="ECO:0000256" key="3">
    <source>
        <dbReference type="ARBA" id="ARBA00022475"/>
    </source>
</evidence>
<feature type="transmembrane region" description="Helical" evidence="9">
    <location>
        <begin position="91"/>
        <end position="115"/>
    </location>
</feature>
<dbReference type="OrthoDB" id="9787936at2"/>
<dbReference type="Pfam" id="PF03611">
    <property type="entry name" value="EIIC-GAT"/>
    <property type="match status" value="1"/>
</dbReference>
<evidence type="ECO:0000256" key="6">
    <source>
        <dbReference type="ARBA" id="ARBA00022692"/>
    </source>
</evidence>
<keyword evidence="3" id="KW-1003">Cell membrane</keyword>
<feature type="transmembrane region" description="Helical" evidence="9">
    <location>
        <begin position="247"/>
        <end position="265"/>
    </location>
</feature>
<keyword evidence="2" id="KW-0813">Transport</keyword>
<feature type="transmembrane region" description="Helical" evidence="9">
    <location>
        <begin position="354"/>
        <end position="372"/>
    </location>
</feature>
<feature type="transmembrane region" description="Helical" evidence="9">
    <location>
        <begin position="136"/>
        <end position="159"/>
    </location>
</feature>
<feature type="transmembrane region" description="Helical" evidence="9">
    <location>
        <begin position="6"/>
        <end position="31"/>
    </location>
</feature>
<dbReference type="GO" id="GO:0005886">
    <property type="term" value="C:plasma membrane"/>
    <property type="evidence" value="ECO:0007669"/>
    <property type="project" value="UniProtKB-SubCell"/>
</dbReference>
<evidence type="ECO:0000256" key="9">
    <source>
        <dbReference type="SAM" id="Phobius"/>
    </source>
</evidence>
<evidence type="ECO:0000256" key="8">
    <source>
        <dbReference type="ARBA" id="ARBA00023136"/>
    </source>
</evidence>
<protein>
    <submittedName>
        <fullName evidence="11">PTS system, galactitol-specific enzyme II, C component</fullName>
    </submittedName>
</protein>
<feature type="transmembrane region" description="Helical" evidence="9">
    <location>
        <begin position="294"/>
        <end position="323"/>
    </location>
</feature>
<dbReference type="RefSeq" id="WP_010896372.1">
    <property type="nucleotide sequence ID" value="NC_002570.2"/>
</dbReference>